<protein>
    <submittedName>
        <fullName evidence="1">Uncharacterized protein</fullName>
    </submittedName>
</protein>
<sequence length="107" mass="11933">MYIRDCVCMCACAYESRNVYNCDVVHASSANLCVYVPKEFDEGHDEKLNSLRSFENLQACASSAQDKRHVQVTVATSTIHSEFKATIPWGTNPWIVDSSVDSSCIFS</sequence>
<reference evidence="1" key="1">
    <citation type="submission" date="2021-10" db="EMBL/GenBank/DDBJ databases">
        <title>Melipona bicolor Genome sequencing and assembly.</title>
        <authorList>
            <person name="Araujo N.S."/>
            <person name="Arias M.C."/>
        </authorList>
    </citation>
    <scope>NUCLEOTIDE SEQUENCE</scope>
    <source>
        <strain evidence="1">USP_2M_L1-L4_2017</strain>
        <tissue evidence="1">Whole body</tissue>
    </source>
</reference>
<proteinExistence type="predicted"/>
<evidence type="ECO:0000313" key="1">
    <source>
        <dbReference type="EMBL" id="KAK1120682.1"/>
    </source>
</evidence>
<comment type="caution">
    <text evidence="1">The sequence shown here is derived from an EMBL/GenBank/DDBJ whole genome shotgun (WGS) entry which is preliminary data.</text>
</comment>
<keyword evidence="2" id="KW-1185">Reference proteome</keyword>
<dbReference type="AlphaFoldDB" id="A0AA40KHM6"/>
<dbReference type="EMBL" id="JAHYIQ010000030">
    <property type="protein sequence ID" value="KAK1120682.1"/>
    <property type="molecule type" value="Genomic_DNA"/>
</dbReference>
<gene>
    <name evidence="1" type="ORF">K0M31_012287</name>
</gene>
<organism evidence="1 2">
    <name type="scientific">Melipona bicolor</name>
    <dbReference type="NCBI Taxonomy" id="60889"/>
    <lineage>
        <taxon>Eukaryota</taxon>
        <taxon>Metazoa</taxon>
        <taxon>Ecdysozoa</taxon>
        <taxon>Arthropoda</taxon>
        <taxon>Hexapoda</taxon>
        <taxon>Insecta</taxon>
        <taxon>Pterygota</taxon>
        <taxon>Neoptera</taxon>
        <taxon>Endopterygota</taxon>
        <taxon>Hymenoptera</taxon>
        <taxon>Apocrita</taxon>
        <taxon>Aculeata</taxon>
        <taxon>Apoidea</taxon>
        <taxon>Anthophila</taxon>
        <taxon>Apidae</taxon>
        <taxon>Melipona</taxon>
    </lineage>
</organism>
<name>A0AA40KHM6_9HYME</name>
<accession>A0AA40KHM6</accession>
<dbReference type="Proteomes" id="UP001177670">
    <property type="component" value="Unassembled WGS sequence"/>
</dbReference>
<evidence type="ECO:0000313" key="2">
    <source>
        <dbReference type="Proteomes" id="UP001177670"/>
    </source>
</evidence>